<sequence length="182" mass="19251">MRLLPCAFLAALALGSTTYAAEDAATGLGVALDGNFVVEAIAPAAPYTANFGVRSASGSPANFEGEEWLCQVSFAPAPQNADLSQTEINDMVTSPEWLQLAKDSMSSVFDFEDDTAFELAGYSGHEFVAVPRQEGAENVRLVLSMVETAKGRTAISCVADETTLDQALPVFRDIRDAVNPPA</sequence>
<feature type="chain" id="PRO_5011734410" evidence="1">
    <location>
        <begin position="21"/>
        <end position="182"/>
    </location>
</feature>
<feature type="signal peptide" evidence="1">
    <location>
        <begin position="1"/>
        <end position="20"/>
    </location>
</feature>
<proteinExistence type="predicted"/>
<reference evidence="2 3" key="1">
    <citation type="submission" date="2016-10" db="EMBL/GenBank/DDBJ databases">
        <authorList>
            <person name="de Groot N.N."/>
        </authorList>
    </citation>
    <scope>NUCLEOTIDE SEQUENCE [LARGE SCALE GENOMIC DNA]</scope>
    <source>
        <strain evidence="2 3">IPL20</strain>
    </source>
</reference>
<dbReference type="STRING" id="429728.SAMN05216456_0161"/>
<evidence type="ECO:0000313" key="3">
    <source>
        <dbReference type="Proteomes" id="UP000199074"/>
    </source>
</evidence>
<accession>A0A1I7MX02</accession>
<keyword evidence="3" id="KW-1185">Reference proteome</keyword>
<dbReference type="Proteomes" id="UP000199074">
    <property type="component" value="Unassembled WGS sequence"/>
</dbReference>
<organism evidence="2 3">
    <name type="scientific">Devosia crocina</name>
    <dbReference type="NCBI Taxonomy" id="429728"/>
    <lineage>
        <taxon>Bacteria</taxon>
        <taxon>Pseudomonadati</taxon>
        <taxon>Pseudomonadota</taxon>
        <taxon>Alphaproteobacteria</taxon>
        <taxon>Hyphomicrobiales</taxon>
        <taxon>Devosiaceae</taxon>
        <taxon>Devosia</taxon>
    </lineage>
</organism>
<keyword evidence="1" id="KW-0732">Signal</keyword>
<dbReference type="EMBL" id="FPCK01000001">
    <property type="protein sequence ID" value="SFV26949.1"/>
    <property type="molecule type" value="Genomic_DNA"/>
</dbReference>
<name>A0A1I7MX02_9HYPH</name>
<evidence type="ECO:0000313" key="2">
    <source>
        <dbReference type="EMBL" id="SFV26949.1"/>
    </source>
</evidence>
<dbReference type="RefSeq" id="WP_092419594.1">
    <property type="nucleotide sequence ID" value="NZ_FPCK01000001.1"/>
</dbReference>
<protein>
    <submittedName>
        <fullName evidence="2">Uncharacterized protein</fullName>
    </submittedName>
</protein>
<dbReference type="OrthoDB" id="8445854at2"/>
<dbReference type="AlphaFoldDB" id="A0A1I7MX02"/>
<evidence type="ECO:0000256" key="1">
    <source>
        <dbReference type="SAM" id="SignalP"/>
    </source>
</evidence>
<gene>
    <name evidence="2" type="ORF">SAMN05216456_0161</name>
</gene>